<dbReference type="EMBL" id="JPUA01000034">
    <property type="protein sequence ID" value="OWV29365.1"/>
    <property type="molecule type" value="Genomic_DNA"/>
</dbReference>
<keyword evidence="2" id="KW-1185">Reference proteome</keyword>
<evidence type="ECO:0000313" key="2">
    <source>
        <dbReference type="Proteomes" id="UP000197334"/>
    </source>
</evidence>
<comment type="caution">
    <text evidence="1">The sequence shown here is derived from an EMBL/GenBank/DDBJ whole genome shotgun (WGS) entry which is preliminary data.</text>
</comment>
<name>A0A246S0N8_9GAMM</name>
<proteinExistence type="predicted"/>
<sequence>MAKSRLFLTLIPSKRAAAHRAMAKAALFANASASVRLKRYNHHIEKVSRLEAAIIGQGVRS</sequence>
<dbReference type="RefSeq" id="WP_088701369.1">
    <property type="nucleotide sequence ID" value="NZ_JPUA01000034.1"/>
</dbReference>
<accession>A0A246S0N8</accession>
<dbReference type="AlphaFoldDB" id="A0A246S0N8"/>
<organism evidence="1 2">
    <name type="scientific">Halomonas campaniensis</name>
    <dbReference type="NCBI Taxonomy" id="213554"/>
    <lineage>
        <taxon>Bacteria</taxon>
        <taxon>Pseudomonadati</taxon>
        <taxon>Pseudomonadota</taxon>
        <taxon>Gammaproteobacteria</taxon>
        <taxon>Oceanospirillales</taxon>
        <taxon>Halomonadaceae</taxon>
        <taxon>Halomonas</taxon>
    </lineage>
</organism>
<dbReference type="Proteomes" id="UP000197334">
    <property type="component" value="Unassembled WGS sequence"/>
</dbReference>
<evidence type="ECO:0000313" key="1">
    <source>
        <dbReference type="EMBL" id="OWV29365.1"/>
    </source>
</evidence>
<gene>
    <name evidence="1" type="ORF">JI62_17080</name>
</gene>
<reference evidence="1 2" key="1">
    <citation type="submission" date="2014-08" db="EMBL/GenBank/DDBJ databases">
        <title>Draft genome sequence of a novel L-asparaginase producing marine bacterium, Halomonas campaniensis.</title>
        <authorList>
            <person name="Sundarakrishnan B."/>
            <person name="Moushumi Priya A."/>
            <person name="Raman G."/>
            <person name="Sakthivel N."/>
            <person name="Park S."/>
            <person name="Jayachandran S."/>
        </authorList>
    </citation>
    <scope>NUCLEOTIDE SEQUENCE [LARGE SCALE GENOMIC DNA]</scope>
    <source>
        <strain evidence="1 2">SK03</strain>
    </source>
</reference>
<protein>
    <submittedName>
        <fullName evidence="1">Uncharacterized protein</fullName>
    </submittedName>
</protein>